<feature type="chain" id="PRO_5027039586" description="Transporter" evidence="3">
    <location>
        <begin position="32"/>
        <end position="476"/>
    </location>
</feature>
<dbReference type="EMBL" id="WTYU01000002">
    <property type="protein sequence ID" value="MXP15565.1"/>
    <property type="molecule type" value="Genomic_DNA"/>
</dbReference>
<protein>
    <recommendedName>
        <fullName evidence="6">Transporter</fullName>
    </recommendedName>
</protein>
<evidence type="ECO:0000313" key="5">
    <source>
        <dbReference type="Proteomes" id="UP000473531"/>
    </source>
</evidence>
<dbReference type="OrthoDB" id="5297564at2"/>
<reference evidence="4 5" key="1">
    <citation type="submission" date="2019-12" db="EMBL/GenBank/DDBJ databases">
        <title>Genomic-based taxomic classification of the family Erythrobacteraceae.</title>
        <authorList>
            <person name="Xu L."/>
        </authorList>
    </citation>
    <scope>NUCLEOTIDE SEQUENCE [LARGE SCALE GENOMIC DNA]</scope>
    <source>
        <strain evidence="4 5">KCTC 52259</strain>
    </source>
</reference>
<dbReference type="AlphaFoldDB" id="A0A6L7GJ04"/>
<feature type="region of interest" description="Disordered" evidence="2">
    <location>
        <begin position="147"/>
        <end position="172"/>
    </location>
</feature>
<organism evidence="4 5">
    <name type="scientific">Allopontixanthobacter confluentis</name>
    <dbReference type="NCBI Taxonomy" id="1849021"/>
    <lineage>
        <taxon>Bacteria</taxon>
        <taxon>Pseudomonadati</taxon>
        <taxon>Pseudomonadota</taxon>
        <taxon>Alphaproteobacteria</taxon>
        <taxon>Sphingomonadales</taxon>
        <taxon>Erythrobacteraceae</taxon>
        <taxon>Allopontixanthobacter</taxon>
    </lineage>
</organism>
<accession>A0A6L7GJ04</accession>
<keyword evidence="3" id="KW-0732">Signal</keyword>
<evidence type="ECO:0000256" key="1">
    <source>
        <dbReference type="SAM" id="Coils"/>
    </source>
</evidence>
<feature type="signal peptide" evidence="3">
    <location>
        <begin position="1"/>
        <end position="31"/>
    </location>
</feature>
<feature type="coiled-coil region" evidence="1">
    <location>
        <begin position="54"/>
        <end position="88"/>
    </location>
</feature>
<evidence type="ECO:0008006" key="6">
    <source>
        <dbReference type="Google" id="ProtNLM"/>
    </source>
</evidence>
<name>A0A6L7GJ04_9SPHN</name>
<gene>
    <name evidence="4" type="ORF">GRI44_12465</name>
</gene>
<dbReference type="Proteomes" id="UP000473531">
    <property type="component" value="Unassembled WGS sequence"/>
</dbReference>
<keyword evidence="5" id="KW-1185">Reference proteome</keyword>
<comment type="caution">
    <text evidence="4">The sequence shown here is derived from an EMBL/GenBank/DDBJ whole genome shotgun (WGS) entry which is preliminary data.</text>
</comment>
<sequence length="476" mass="50863">MRHDLTSKASIIASAVATSGAAIFLPPSAYAQDAPLTGSAMQSSDADSRADAEIMSLRAQVAILEAREQEARRRVQSLEERLLRLEQFDVEPITGDEAAGIRGRYAQGEAQARSSDPGFRRFPMPAFGFPEQTSSNLVVQQPEQNNDTAAVSGVDRKAPAPTTAQENVTQQQQGTFGRRFGVELGASYTHFSNARINLDGFLALDAIFLGTISIDQIKADIFTLEPSVDLGLSDRLFVDASLPILSRTSNFQSGGAGGSAAGLVERTVHGTGIGDASVGLSYRMLAETTDLPDVVLNGRVKFPTGKHPFGIEFTEVEGSEGNLSIPERLSFGTGVYGVSLGFSMLKTLDPMIVFGSATYFHNFKRSFADIDETPGDQPGKVKLGDAVQFGAGLAFALNDKSSISMSYTQRIVERTRLTPDLQTDRFVVGSQANVGLVNLGATFSLGENVALVTNVGIGLTDDSPDMALSIRVPYRF</sequence>
<proteinExistence type="predicted"/>
<evidence type="ECO:0000313" key="4">
    <source>
        <dbReference type="EMBL" id="MXP15565.1"/>
    </source>
</evidence>
<keyword evidence="1" id="KW-0175">Coiled coil</keyword>
<evidence type="ECO:0000256" key="3">
    <source>
        <dbReference type="SAM" id="SignalP"/>
    </source>
</evidence>
<dbReference type="RefSeq" id="WP_160602067.1">
    <property type="nucleotide sequence ID" value="NZ_WTYU01000002.1"/>
</dbReference>
<evidence type="ECO:0000256" key="2">
    <source>
        <dbReference type="SAM" id="MobiDB-lite"/>
    </source>
</evidence>